<comment type="caution">
    <text evidence="1">The sequence shown here is derived from an EMBL/GenBank/DDBJ whole genome shotgun (WGS) entry which is preliminary data.</text>
</comment>
<gene>
    <name evidence="1" type="ORF">Pint_25498</name>
</gene>
<accession>A0ACC0YE92</accession>
<proteinExistence type="predicted"/>
<evidence type="ECO:0000313" key="2">
    <source>
        <dbReference type="Proteomes" id="UP001163603"/>
    </source>
</evidence>
<sequence>MDQSLIAVLSRDLLEDFLPFLPRIVDSLVSLLESGADREPEIVEQVNAMVFLNLFTYFYILVLYYDVFAEISHSRLNKCAQGIVQMETILDQHCICCKAIHWNRCLVTMVTLKLRYYPKDYVQEFMAEATSFLLRKDRKQLKSGIRKIMLEVVKKPSPERKSGVSGLLYHVMRGTASRFHSEAEQVLRLLLSNSILSIGDKLNQGKLFSYDKALFGQYTH</sequence>
<name>A0ACC0YE92_9ROSI</name>
<protein>
    <submittedName>
        <fullName evidence="1">Uncharacterized protein</fullName>
    </submittedName>
</protein>
<organism evidence="1 2">
    <name type="scientific">Pistacia integerrima</name>
    <dbReference type="NCBI Taxonomy" id="434235"/>
    <lineage>
        <taxon>Eukaryota</taxon>
        <taxon>Viridiplantae</taxon>
        <taxon>Streptophyta</taxon>
        <taxon>Embryophyta</taxon>
        <taxon>Tracheophyta</taxon>
        <taxon>Spermatophyta</taxon>
        <taxon>Magnoliopsida</taxon>
        <taxon>eudicotyledons</taxon>
        <taxon>Gunneridae</taxon>
        <taxon>Pentapetalae</taxon>
        <taxon>rosids</taxon>
        <taxon>malvids</taxon>
        <taxon>Sapindales</taxon>
        <taxon>Anacardiaceae</taxon>
        <taxon>Pistacia</taxon>
    </lineage>
</organism>
<keyword evidence="2" id="KW-1185">Reference proteome</keyword>
<dbReference type="Proteomes" id="UP001163603">
    <property type="component" value="Chromosome 7"/>
</dbReference>
<reference evidence="2" key="1">
    <citation type="journal article" date="2023" name="G3 (Bethesda)">
        <title>Genome assembly and association tests identify interacting loci associated with vigor, precocity, and sex in interspecific pistachio rootstocks.</title>
        <authorList>
            <person name="Palmer W."/>
            <person name="Jacygrad E."/>
            <person name="Sagayaradj S."/>
            <person name="Cavanaugh K."/>
            <person name="Han R."/>
            <person name="Bertier L."/>
            <person name="Beede B."/>
            <person name="Kafkas S."/>
            <person name="Golino D."/>
            <person name="Preece J."/>
            <person name="Michelmore R."/>
        </authorList>
    </citation>
    <scope>NUCLEOTIDE SEQUENCE [LARGE SCALE GENOMIC DNA]</scope>
</reference>
<evidence type="ECO:0000313" key="1">
    <source>
        <dbReference type="EMBL" id="KAJ0034624.1"/>
    </source>
</evidence>
<dbReference type="EMBL" id="CM047742">
    <property type="protein sequence ID" value="KAJ0034624.1"/>
    <property type="molecule type" value="Genomic_DNA"/>
</dbReference>